<dbReference type="Proteomes" id="UP000070456">
    <property type="component" value="Unassembled WGS sequence"/>
</dbReference>
<dbReference type="AlphaFoldDB" id="A0A140L7J1"/>
<dbReference type="STRING" id="520762.AN619_10470"/>
<evidence type="ECO:0000313" key="1">
    <source>
        <dbReference type="EMBL" id="KXG76516.1"/>
    </source>
</evidence>
<reference evidence="1 2" key="1">
    <citation type="submission" date="2015-12" db="EMBL/GenBank/DDBJ databases">
        <title>Draft genome sequence of the thermoanaerobe Thermotalea metallivorans, an isolate from the runoff channel of the Great Artesian Basin, Australia.</title>
        <authorList>
            <person name="Patel B.K."/>
        </authorList>
    </citation>
    <scope>NUCLEOTIDE SEQUENCE [LARGE SCALE GENOMIC DNA]</scope>
    <source>
        <strain evidence="1 2">B2-1</strain>
    </source>
</reference>
<organism evidence="1 2">
    <name type="scientific">Thermotalea metallivorans</name>
    <dbReference type="NCBI Taxonomy" id="520762"/>
    <lineage>
        <taxon>Bacteria</taxon>
        <taxon>Bacillati</taxon>
        <taxon>Bacillota</taxon>
        <taxon>Clostridia</taxon>
        <taxon>Peptostreptococcales</taxon>
        <taxon>Thermotaleaceae</taxon>
        <taxon>Thermotalea</taxon>
    </lineage>
</organism>
<accession>A0A140L7J1</accession>
<comment type="caution">
    <text evidence="1">The sequence shown here is derived from an EMBL/GenBank/DDBJ whole genome shotgun (WGS) entry which is preliminary data.</text>
</comment>
<keyword evidence="2" id="KW-1185">Reference proteome</keyword>
<sequence length="525" mass="60851">MIFDFPMGGFETPTMENTRKQALLYFFTNVYALSLLSGMGIPANFSEEIYTNLHKLLSADSPLHEESPGDPMDFDYKIFPLRAVYTQGHPAIAVLSDHFLSEKKDFRWDKGKLKKNIQPADQALLIHGEVKLAEYLYHRSLLDPKETSTPREKYIGLLLLHSAIEQGEFCHAYLRNSQGFFVKKKDKSKHHDHIFLKTKDEHIRWLDQIHMMHAYGGLYQVLQDQDRYPRYYDHEQALYFCDWSMQILHVLLHQEEHMYNLKTKELAEAIPLIIHTARMLGKNAEMEPFVIKLCAEVCSRELEGGKLSRERYGSKVSSLATHGRALKALVEGYKFTQLDHFYGAAKKIYRYINSRWDREINLFTHNARKKLKYSAKDIGSLIGALHSLLSIETHPNNIDLLEKQLCAFFHSAINISGIQIAPPVIAEIPNMRSIKELDPLAAELFCHDEQSCVFLKEFKIYPKKDKIYLHRDQYEAHHALYAALELSALTNMEQLPTKNMQKIDPPVWEVGKTIDDIEIIELKEE</sequence>
<dbReference type="RefSeq" id="WP_068555440.1">
    <property type="nucleotide sequence ID" value="NZ_LOEE01000027.1"/>
</dbReference>
<dbReference type="EMBL" id="LOEE01000027">
    <property type="protein sequence ID" value="KXG76516.1"/>
    <property type="molecule type" value="Genomic_DNA"/>
</dbReference>
<evidence type="ECO:0000313" key="2">
    <source>
        <dbReference type="Proteomes" id="UP000070456"/>
    </source>
</evidence>
<dbReference type="OrthoDB" id="1949456at2"/>
<proteinExistence type="predicted"/>
<name>A0A140L7J1_9FIRM</name>
<gene>
    <name evidence="1" type="ORF">AN619_10470</name>
</gene>
<protein>
    <submittedName>
        <fullName evidence="1">Uncharacterized protein</fullName>
    </submittedName>
</protein>